<dbReference type="EMBL" id="UYRU01042211">
    <property type="protein sequence ID" value="VDK73654.1"/>
    <property type="molecule type" value="Genomic_DNA"/>
</dbReference>
<feature type="region of interest" description="Disordered" evidence="2">
    <location>
        <begin position="1"/>
        <end position="39"/>
    </location>
</feature>
<feature type="coiled-coil region" evidence="1">
    <location>
        <begin position="107"/>
        <end position="138"/>
    </location>
</feature>
<name>A0A3P6U657_DIBLA</name>
<dbReference type="AlphaFoldDB" id="A0A3P6U657"/>
<gene>
    <name evidence="3" type="ORF">DILT_LOCUS2513</name>
</gene>
<accession>A0A3P6U657</accession>
<dbReference type="OrthoDB" id="6248576at2759"/>
<evidence type="ECO:0000256" key="1">
    <source>
        <dbReference type="SAM" id="Coils"/>
    </source>
</evidence>
<organism evidence="3 4">
    <name type="scientific">Dibothriocephalus latus</name>
    <name type="common">Fish tapeworm</name>
    <name type="synonym">Diphyllobothrium latum</name>
    <dbReference type="NCBI Taxonomy" id="60516"/>
    <lineage>
        <taxon>Eukaryota</taxon>
        <taxon>Metazoa</taxon>
        <taxon>Spiralia</taxon>
        <taxon>Lophotrochozoa</taxon>
        <taxon>Platyhelminthes</taxon>
        <taxon>Cestoda</taxon>
        <taxon>Eucestoda</taxon>
        <taxon>Diphyllobothriidea</taxon>
        <taxon>Diphyllobothriidae</taxon>
        <taxon>Dibothriocephalus</taxon>
    </lineage>
</organism>
<feature type="compositionally biased region" description="Polar residues" evidence="2">
    <location>
        <begin position="1"/>
        <end position="17"/>
    </location>
</feature>
<sequence>MLTDNSTDCSENPITESIKQRHRLDHVPSLPSDLKAAFPPGGDILTPGKEMHRVAGTVALDEVGRDTEVWSQTRQKPDGLDSVPNTRSDDRNSSDLPEDADMLFDLIDEKTIENKKLREQLRILDSKQQDQLQEARQEIAVSKTNYDALKVGGICLVFPLNATVGQFSSVKWRRPELVKSATSPHSLQFEASQ</sequence>
<reference evidence="3 4" key="1">
    <citation type="submission" date="2018-11" db="EMBL/GenBank/DDBJ databases">
        <authorList>
            <consortium name="Pathogen Informatics"/>
        </authorList>
    </citation>
    <scope>NUCLEOTIDE SEQUENCE [LARGE SCALE GENOMIC DNA]</scope>
</reference>
<evidence type="ECO:0000256" key="2">
    <source>
        <dbReference type="SAM" id="MobiDB-lite"/>
    </source>
</evidence>
<evidence type="ECO:0000313" key="4">
    <source>
        <dbReference type="Proteomes" id="UP000281553"/>
    </source>
</evidence>
<dbReference type="Proteomes" id="UP000281553">
    <property type="component" value="Unassembled WGS sequence"/>
</dbReference>
<keyword evidence="4" id="KW-1185">Reference proteome</keyword>
<keyword evidence="1" id="KW-0175">Coiled coil</keyword>
<evidence type="ECO:0000313" key="3">
    <source>
        <dbReference type="EMBL" id="VDK73654.1"/>
    </source>
</evidence>
<protein>
    <submittedName>
        <fullName evidence="3">Uncharacterized protein</fullName>
    </submittedName>
</protein>
<feature type="region of interest" description="Disordered" evidence="2">
    <location>
        <begin position="66"/>
        <end position="98"/>
    </location>
</feature>
<proteinExistence type="predicted"/>